<evidence type="ECO:0000256" key="1">
    <source>
        <dbReference type="ARBA" id="ARBA00022801"/>
    </source>
</evidence>
<protein>
    <recommendedName>
        <fullName evidence="2">AB hydrolase-1 domain-containing protein</fullName>
    </recommendedName>
</protein>
<dbReference type="InterPro" id="IPR050266">
    <property type="entry name" value="AB_hydrolase_sf"/>
</dbReference>
<name>A0ABP8PFL6_9ACTN</name>
<reference evidence="4" key="1">
    <citation type="journal article" date="2019" name="Int. J. Syst. Evol. Microbiol.">
        <title>The Global Catalogue of Microorganisms (GCM) 10K type strain sequencing project: providing services to taxonomists for standard genome sequencing and annotation.</title>
        <authorList>
            <consortium name="The Broad Institute Genomics Platform"/>
            <consortium name="The Broad Institute Genome Sequencing Center for Infectious Disease"/>
            <person name="Wu L."/>
            <person name="Ma J."/>
        </authorList>
    </citation>
    <scope>NUCLEOTIDE SEQUENCE [LARGE SCALE GENOMIC DNA]</scope>
    <source>
        <strain evidence="4">JCM 17933</strain>
    </source>
</reference>
<dbReference type="Pfam" id="PF00561">
    <property type="entry name" value="Abhydrolase_1"/>
    <property type="match status" value="1"/>
</dbReference>
<organism evidence="3 4">
    <name type="scientific">Actinoallomurus oryzae</name>
    <dbReference type="NCBI Taxonomy" id="502180"/>
    <lineage>
        <taxon>Bacteria</taxon>
        <taxon>Bacillati</taxon>
        <taxon>Actinomycetota</taxon>
        <taxon>Actinomycetes</taxon>
        <taxon>Streptosporangiales</taxon>
        <taxon>Thermomonosporaceae</taxon>
        <taxon>Actinoallomurus</taxon>
    </lineage>
</organism>
<dbReference type="InterPro" id="IPR000073">
    <property type="entry name" value="AB_hydrolase_1"/>
</dbReference>
<feature type="domain" description="AB hydrolase-1" evidence="2">
    <location>
        <begin position="26"/>
        <end position="158"/>
    </location>
</feature>
<dbReference type="RefSeq" id="WP_345458626.1">
    <property type="nucleotide sequence ID" value="NZ_BAABHF010000010.1"/>
</dbReference>
<accession>A0ABP8PFL6</accession>
<dbReference type="EMBL" id="BAABHF010000010">
    <property type="protein sequence ID" value="GAA4486573.1"/>
    <property type="molecule type" value="Genomic_DNA"/>
</dbReference>
<evidence type="ECO:0000259" key="2">
    <source>
        <dbReference type="Pfam" id="PF00561"/>
    </source>
</evidence>
<dbReference type="PANTHER" id="PTHR43798:SF31">
    <property type="entry name" value="AB HYDROLASE SUPERFAMILY PROTEIN YCLE"/>
    <property type="match status" value="1"/>
</dbReference>
<evidence type="ECO:0000313" key="4">
    <source>
        <dbReference type="Proteomes" id="UP001500503"/>
    </source>
</evidence>
<dbReference type="Gene3D" id="3.40.50.1820">
    <property type="entry name" value="alpha/beta hydrolase"/>
    <property type="match status" value="1"/>
</dbReference>
<comment type="caution">
    <text evidence="3">The sequence shown here is derived from an EMBL/GenBank/DDBJ whole genome shotgun (WGS) entry which is preliminary data.</text>
</comment>
<evidence type="ECO:0000313" key="3">
    <source>
        <dbReference type="EMBL" id="GAA4486573.1"/>
    </source>
</evidence>
<keyword evidence="1" id="KW-0378">Hydrolase</keyword>
<dbReference type="PRINTS" id="PR00111">
    <property type="entry name" value="ABHYDROLASE"/>
</dbReference>
<dbReference type="PANTHER" id="PTHR43798">
    <property type="entry name" value="MONOACYLGLYCEROL LIPASE"/>
    <property type="match status" value="1"/>
</dbReference>
<proteinExistence type="predicted"/>
<dbReference type="Proteomes" id="UP001500503">
    <property type="component" value="Unassembled WGS sequence"/>
</dbReference>
<keyword evidence="4" id="KW-1185">Reference proteome</keyword>
<sequence>MTGIRKGYADTSFGQVHYAECGSGAPVLLLHQTPRSWDEYREVLPLLGRTHRAIAMDTIGFGASAPLAEHRIETYAAAVVEFLDALGLERTTLAGHHTGGVVAVEVAARAPDRVERLVLSSTPYVDAAAREMRRHRPAIDHVEIDPDGSHLTELWRRRQPFYPTDRPDLFTRLVRDALVLGPDIEKGHEAVSAYRMEERIGLVRCPVLCVGASADPFSFPELKSLSSRFDNPTIAVIEGGMVPLMELHSPEIADLIARFAS</sequence>
<dbReference type="InterPro" id="IPR029058">
    <property type="entry name" value="AB_hydrolase_fold"/>
</dbReference>
<gene>
    <name evidence="3" type="ORF">GCM10023191_013040</name>
</gene>
<dbReference type="SUPFAM" id="SSF53474">
    <property type="entry name" value="alpha/beta-Hydrolases"/>
    <property type="match status" value="1"/>
</dbReference>